<dbReference type="SUPFAM" id="SSF53756">
    <property type="entry name" value="UDP-Glycosyltransferase/glycogen phosphorylase"/>
    <property type="match status" value="1"/>
</dbReference>
<evidence type="ECO:0000259" key="1">
    <source>
        <dbReference type="Pfam" id="PF00534"/>
    </source>
</evidence>
<dbReference type="Gene3D" id="3.40.50.2000">
    <property type="entry name" value="Glycogen Phosphorylase B"/>
    <property type="match status" value="2"/>
</dbReference>
<name>A0A317CHC6_9GAMM</name>
<dbReference type="InterPro" id="IPR001296">
    <property type="entry name" value="Glyco_trans_1"/>
</dbReference>
<sequence>MLKAHLPRQISLAIVTETWPPEVNGVSHTIKHLVDGLRQCDQYTIQLVRPRQQTDGDPASEDNFQELFTRGATLPFYKEVRIGLPHFFKLRNAWKKNRPDVVQLVTEGPLGYSAMWVAKSLNIPLISDFHTNFDQYSQYYNLRFAFKVASVYLRHFHNATRQTLVPTTELAAQLANTGYKNLAIIERGIEADLFHPAKRSEALREKLGVKPKQLLVTLVTRLAQEKNIDLAFKAFREIQKEVPDAHFMLVGDGPERERLEAANPDCSFAGMQRGEDLAAHYASGDLFLYPSTSETFGNVIIEAMASGLPVVTYDYAAAHKYIQSAHNGLTVPLHDEAAFISLSASAACETNLRNTLGKEARKTAQTLSWNNVVDRLDIIIKQLITEVRHETPTSAKRPRNTRLPTV</sequence>
<dbReference type="PANTHER" id="PTHR45947">
    <property type="entry name" value="SULFOQUINOVOSYL TRANSFERASE SQD2"/>
    <property type="match status" value="1"/>
</dbReference>
<feature type="domain" description="Glycosyltransferase subfamily 4-like N-terminal" evidence="2">
    <location>
        <begin position="23"/>
        <end position="192"/>
    </location>
</feature>
<dbReference type="EMBL" id="QGKL01000016">
    <property type="protein sequence ID" value="PWQ97956.1"/>
    <property type="molecule type" value="Genomic_DNA"/>
</dbReference>
<dbReference type="Pfam" id="PF13439">
    <property type="entry name" value="Glyco_transf_4"/>
    <property type="match status" value="1"/>
</dbReference>
<evidence type="ECO:0000313" key="4">
    <source>
        <dbReference type="Proteomes" id="UP000245506"/>
    </source>
</evidence>
<organism evidence="3 4">
    <name type="scientific">Leucothrix arctica</name>
    <dbReference type="NCBI Taxonomy" id="1481894"/>
    <lineage>
        <taxon>Bacteria</taxon>
        <taxon>Pseudomonadati</taxon>
        <taxon>Pseudomonadota</taxon>
        <taxon>Gammaproteobacteria</taxon>
        <taxon>Thiotrichales</taxon>
        <taxon>Thiotrichaceae</taxon>
        <taxon>Leucothrix</taxon>
    </lineage>
</organism>
<feature type="domain" description="Glycosyl transferase family 1" evidence="1">
    <location>
        <begin position="201"/>
        <end position="362"/>
    </location>
</feature>
<comment type="caution">
    <text evidence="3">The sequence shown here is derived from an EMBL/GenBank/DDBJ whole genome shotgun (WGS) entry which is preliminary data.</text>
</comment>
<reference evidence="3 4" key="1">
    <citation type="submission" date="2018-05" db="EMBL/GenBank/DDBJ databases">
        <title>Leucothrix arctica sp. nov., isolated from Arctic seawater.</title>
        <authorList>
            <person name="Choi A."/>
            <person name="Baek K."/>
        </authorList>
    </citation>
    <scope>NUCLEOTIDE SEQUENCE [LARGE SCALE GENOMIC DNA]</scope>
    <source>
        <strain evidence="3 4">IMCC9719</strain>
    </source>
</reference>
<evidence type="ECO:0000259" key="2">
    <source>
        <dbReference type="Pfam" id="PF13439"/>
    </source>
</evidence>
<dbReference type="OrthoDB" id="9802525at2"/>
<keyword evidence="3" id="KW-0378">Hydrolase</keyword>
<dbReference type="InterPro" id="IPR028098">
    <property type="entry name" value="Glyco_trans_4-like_N"/>
</dbReference>
<dbReference type="RefSeq" id="WP_109822462.1">
    <property type="nucleotide sequence ID" value="NZ_QGKL01000016.1"/>
</dbReference>
<dbReference type="InterPro" id="IPR050194">
    <property type="entry name" value="Glycosyltransferase_grp1"/>
</dbReference>
<dbReference type="CDD" id="cd03814">
    <property type="entry name" value="GT4-like"/>
    <property type="match status" value="1"/>
</dbReference>
<keyword evidence="4" id="KW-1185">Reference proteome</keyword>
<protein>
    <submittedName>
        <fullName evidence="3">Glycoside hydrolase</fullName>
    </submittedName>
</protein>
<dbReference type="Pfam" id="PF00534">
    <property type="entry name" value="Glycos_transf_1"/>
    <property type="match status" value="1"/>
</dbReference>
<dbReference type="GO" id="GO:0016757">
    <property type="term" value="F:glycosyltransferase activity"/>
    <property type="evidence" value="ECO:0007669"/>
    <property type="project" value="InterPro"/>
</dbReference>
<dbReference type="AlphaFoldDB" id="A0A317CHC6"/>
<proteinExistence type="predicted"/>
<accession>A0A317CHC6</accession>
<dbReference type="GO" id="GO:0016787">
    <property type="term" value="F:hydrolase activity"/>
    <property type="evidence" value="ECO:0007669"/>
    <property type="project" value="UniProtKB-KW"/>
</dbReference>
<dbReference type="PANTHER" id="PTHR45947:SF3">
    <property type="entry name" value="SULFOQUINOVOSYL TRANSFERASE SQD2"/>
    <property type="match status" value="1"/>
</dbReference>
<dbReference type="Proteomes" id="UP000245506">
    <property type="component" value="Unassembled WGS sequence"/>
</dbReference>
<evidence type="ECO:0000313" key="3">
    <source>
        <dbReference type="EMBL" id="PWQ97956.1"/>
    </source>
</evidence>
<gene>
    <name evidence="3" type="ORF">DKT75_05685</name>
</gene>